<keyword evidence="2" id="KW-1185">Reference proteome</keyword>
<protein>
    <submittedName>
        <fullName evidence="3">Uncharacterized protein LOC118428168</fullName>
    </submittedName>
</protein>
<name>A0A9J7N8F9_BRAFL</name>
<organism evidence="2 3">
    <name type="scientific">Branchiostoma floridae</name>
    <name type="common">Florida lancelet</name>
    <name type="synonym">Amphioxus</name>
    <dbReference type="NCBI Taxonomy" id="7739"/>
    <lineage>
        <taxon>Eukaryota</taxon>
        <taxon>Metazoa</taxon>
        <taxon>Chordata</taxon>
        <taxon>Cephalochordata</taxon>
        <taxon>Leptocardii</taxon>
        <taxon>Amphioxiformes</taxon>
        <taxon>Branchiostomatidae</taxon>
        <taxon>Branchiostoma</taxon>
    </lineage>
</organism>
<reference evidence="3" key="2">
    <citation type="submission" date="2025-08" db="UniProtKB">
        <authorList>
            <consortium name="RefSeq"/>
        </authorList>
    </citation>
    <scope>IDENTIFICATION</scope>
    <source>
        <strain evidence="3">S238N-H82</strain>
        <tissue evidence="3">Testes</tissue>
    </source>
</reference>
<accession>A0A9J7N8F9</accession>
<evidence type="ECO:0000313" key="2">
    <source>
        <dbReference type="Proteomes" id="UP000001554"/>
    </source>
</evidence>
<dbReference type="GeneID" id="118428168"/>
<feature type="region of interest" description="Disordered" evidence="1">
    <location>
        <begin position="86"/>
        <end position="110"/>
    </location>
</feature>
<dbReference type="AlphaFoldDB" id="A0A9J7N8F9"/>
<dbReference type="Proteomes" id="UP000001554">
    <property type="component" value="Chromosome 12"/>
</dbReference>
<reference evidence="2" key="1">
    <citation type="journal article" date="2020" name="Nat. Ecol. Evol.">
        <title>Deeply conserved synteny resolves early events in vertebrate evolution.</title>
        <authorList>
            <person name="Simakov O."/>
            <person name="Marletaz F."/>
            <person name="Yue J.X."/>
            <person name="O'Connell B."/>
            <person name="Jenkins J."/>
            <person name="Brandt A."/>
            <person name="Calef R."/>
            <person name="Tung C.H."/>
            <person name="Huang T.K."/>
            <person name="Schmutz J."/>
            <person name="Satoh N."/>
            <person name="Yu J.K."/>
            <person name="Putnam N.H."/>
            <person name="Green R.E."/>
            <person name="Rokhsar D.S."/>
        </authorList>
    </citation>
    <scope>NUCLEOTIDE SEQUENCE [LARGE SCALE GENOMIC DNA]</scope>
    <source>
        <strain evidence="2">S238N-H82</strain>
    </source>
</reference>
<dbReference type="OrthoDB" id="10091098at2759"/>
<sequence>MDMADDANTWMETASTRSLCSLDAISNMTDASCIVEERTAADAACMLAVATSKTGHSSELGVAMETTAVIDKRQVELLLLEETLKDDHNVSDHNNTEPGQGSAEKKHGKYCRAKKWVRSKLRKGWKRLTRRAG</sequence>
<gene>
    <name evidence="3" type="primary">LOC118428168</name>
</gene>
<dbReference type="RefSeq" id="XP_035694054.1">
    <property type="nucleotide sequence ID" value="XM_035838161.1"/>
</dbReference>
<proteinExistence type="predicted"/>
<evidence type="ECO:0000313" key="3">
    <source>
        <dbReference type="RefSeq" id="XP_035694054.1"/>
    </source>
</evidence>
<evidence type="ECO:0000256" key="1">
    <source>
        <dbReference type="SAM" id="MobiDB-lite"/>
    </source>
</evidence>
<dbReference type="KEGG" id="bfo:118428168"/>
<feature type="compositionally biased region" description="Basic and acidic residues" evidence="1">
    <location>
        <begin position="86"/>
        <end position="95"/>
    </location>
</feature>